<feature type="compositionally biased region" description="Basic and acidic residues" evidence="5">
    <location>
        <begin position="1847"/>
        <end position="1857"/>
    </location>
</feature>
<dbReference type="GO" id="GO:0005886">
    <property type="term" value="C:plasma membrane"/>
    <property type="evidence" value="ECO:0007669"/>
    <property type="project" value="InterPro"/>
</dbReference>
<dbReference type="RefSeq" id="WP_009208326.1">
    <property type="nucleotide sequence ID" value="NZ_BBWP01000034.1"/>
</dbReference>
<gene>
    <name evidence="8" type="ORF">SI859A1_00447</name>
</gene>
<dbReference type="Proteomes" id="UP000000321">
    <property type="component" value="Unassembled WGS sequence"/>
</dbReference>
<keyword evidence="4" id="KW-0472">Membrane</keyword>
<dbReference type="HOGENOM" id="CLU_002202_0_0_5"/>
<comment type="subcellular location">
    <subcellularLocation>
        <location evidence="1">Membrane</location>
        <topology evidence="1">Single-pass membrane protein</topology>
    </subcellularLocation>
</comment>
<reference evidence="8 9" key="1">
    <citation type="journal article" date="2008" name="Appl. Environ. Microbiol.">
        <title>Genomic insights into Mn(II) oxidation by the marine alphaproteobacterium Aurantimonas sp. strain SI85-9A1.</title>
        <authorList>
            <person name="Dick G.J."/>
            <person name="Podell S."/>
            <person name="Johnson H.A."/>
            <person name="Rivera-Espinoza Y."/>
            <person name="Bernier-Latmani R."/>
            <person name="McCarthy J.K."/>
            <person name="Torpey J.W."/>
            <person name="Clement B.G."/>
            <person name="Gaasterland T."/>
            <person name="Tebo B.M."/>
        </authorList>
    </citation>
    <scope>NUCLEOTIDE SEQUENCE [LARGE SCALE GENOMIC DNA]</scope>
    <source>
        <strain evidence="8 9">SI85-9A1</strain>
    </source>
</reference>
<sequence length="2091" mass="209175">MIRAGRLLQIVATLVLGGLVALAPSRPAQAQQFLATQIENLVSTDTMQVKIEGLSGALSGDIRIENVTVSDPQGVFLTASDLAMDWSPLSLVRSNVSIDALTAGSIVLERLPTGQPEAAPDEESGGFSLPSITADIRRLAIDEFVLGEAIAGTRARLRANASLQLAADPTDLNVKADIERLDQPGQIALEIGYAPAQNQLKIDVKASEPAGGLVATLLEIPDRPAVDLTINGSGPLSAFMANGSLEVGAETAATLTARADDVDAGLRVSASLNIAAERFVPEQFQRYVAGGTALDLQMVIRDDGTYAIEQAVLSSDALSARAGGTLDLSGTANDLNVTIASRDGDPIPFVFGEVPGETAIELAGIDGTLKGALSAAALDLTLRLPRAGSGEYQAQGISAKIVSAGFDLTGFKGAFDANLEAQSVAAPDGIQQRFLNGPVKIALAGNLTDTGLTFRPSEAVTDVANLQLEGQAALNFSTFALDVQSRFQTSALSAAVVPLAGEELAVGGRFARTPDGALSAEALTVRGDGLTIDGTAALTDDTVSADISGSLKEAGSVSGALAGAATFSLTASGPAEKPDVDLQVSGNGLSINGRELADLKVEARGTLNPASPSGSVAITGTLDGQPLSGNATVETLDNGDRRITDLAIRQGPNSITGDLRLTDAFAPVGTLAIDVSDIGPLAALGSLDASGDVVGQVDLTVENDGMPVAAIDLTGERLSVAGNTLDGARIDLSVKDYLGIPRPTGTVTARAIAAPGIAVSDLEVALREDEQGTDLVAEAKVNAVPFALAGNVLFEPDTTLVRLTRLTADIEDAAIRLAEEAIVRIEGGVTTLSGIRVDVGEGDLSLDGSAGETLDLALRLTDVPAAAANPFVPGLAAAGTIGGTATVSGAANDPAATFAILGTDLAVASSRAASVPAIQANLTGSYAGGTLTLQTARLDLGDGSLDASGTIGDQLDIEVAMDSVPVALANGFVDGLDAEGTLTGTATATGPRSDPQATFALSGTGITAEEIAAAGIDPLTLDVAGAYADGTATLDRAELIVGDGSLSASGTIGEELDIELAMRRLPVGLVNGFVPGLDASGTLSGTASASGSTIDPQAVFDVSGTGITTQQIARSGVAPLALRLTGTYADATAALETAVINVGDGSLVATGRVGQNLDLDVTMTNLPVGLANGFVDGLAARGTVSGKGTATGTLDNPTASFDLTGSGITADAIAESGIDPLTVDAAGRYADGTLTLSEAEIAVGDGSLTAEGTIGETLDLRVAVNAIPVGLANGIAPDLGAEGTISGTATATGSLADPQARFDLTGSGITTRQIAQSGVAPFALDAAGAYANGTATIERADLTVGDGSLKATGTVGEQLDLRLAIDALPVGLANGFVDGLGAEGTITGSATATGSLSDPQARFDLSGSGITTRQIAQSGVAPLVLDAAGSYADGTATIERADVTVGDGSLRATGTVGERLAIDVAIDALPVGLANGFVDGLGARGTVSGSASATGSLTDPDASFDITASDVSVAQSRAAGAPALQAVAEGRYAGGTLNLGNARIDVGGGAITVTGSAGADALDITAEISALPASIASAAAAGIAPQGTINGTVRATGAPSNPSVTYDINASGVSIQQTRAAGVGALAVTTSGRFADQVVTTDTSLTGDGLDFSANGSVNLAGGPQLDLSLNGSAPLSLANRILAEGGRSVQGTVLVDARVTGPVSQPAVVGTVSTTGARFIDTGANLALNDISTTISLDGRTATIRAFDASLSAGGTLDVSGTVGLDGGFPADITIRLDDGRYNKGELVTARLDAELTITGPLTGTPRLAGTINAEEINVLVPENLPSSLARIDVTHRNAAPAVYEQQREISPERADGGNSGGGIDLDLTFNAPNRVFVRGRGLDVELGGRITITGSAAFPNVVGGFDLQRGRFSILGKRLDFDRGRLSFTGGLTPYLDLVARSTAGDATVFITVTGPADDPSFNFSSEPTLPQDEVLARLIFGQGTSDLSPLQIAQLAEAAASLAGVGGSSGLLENLRSQLGVDDLDIRTAADGTTAVGVGKYLNENTYVGVDTSGRVTIDLDLGAGLSARGAVTSSGGGEVGVFYEGEF</sequence>
<comment type="caution">
    <text evidence="8">The sequence shown here is derived from an EMBL/GenBank/DDBJ whole genome shotgun (WGS) entry which is preliminary data.</text>
</comment>
<evidence type="ECO:0000256" key="2">
    <source>
        <dbReference type="ARBA" id="ARBA00022692"/>
    </source>
</evidence>
<keyword evidence="2" id="KW-0812">Transmembrane</keyword>
<evidence type="ECO:0000256" key="1">
    <source>
        <dbReference type="ARBA" id="ARBA00004167"/>
    </source>
</evidence>
<dbReference type="PANTHER" id="PTHR36985">
    <property type="entry name" value="TRANSLOCATION AND ASSEMBLY MODULE SUBUNIT TAMB"/>
    <property type="match status" value="1"/>
</dbReference>
<organism evidence="8 9">
    <name type="scientific">Aurantimonas manganoxydans (strain ATCC BAA-1229 / DSM 21871 / SI85-9A1)</name>
    <dbReference type="NCBI Taxonomy" id="287752"/>
    <lineage>
        <taxon>Bacteria</taxon>
        <taxon>Pseudomonadati</taxon>
        <taxon>Pseudomonadota</taxon>
        <taxon>Alphaproteobacteria</taxon>
        <taxon>Hyphomicrobiales</taxon>
        <taxon>Aurantimonadaceae</taxon>
        <taxon>Aurantimonas</taxon>
    </lineage>
</organism>
<feature type="signal peptide" evidence="6">
    <location>
        <begin position="1"/>
        <end position="30"/>
    </location>
</feature>
<evidence type="ECO:0000259" key="7">
    <source>
        <dbReference type="Pfam" id="PF04357"/>
    </source>
</evidence>
<feature type="chain" id="PRO_5004197633" description="Translocation and assembly module TamB C-terminal domain-containing protein" evidence="6">
    <location>
        <begin position="31"/>
        <end position="2091"/>
    </location>
</feature>
<evidence type="ECO:0000256" key="4">
    <source>
        <dbReference type="ARBA" id="ARBA00023136"/>
    </source>
</evidence>
<protein>
    <recommendedName>
        <fullName evidence="7">Translocation and assembly module TamB C-terminal domain-containing protein</fullName>
    </recommendedName>
</protein>
<evidence type="ECO:0000313" key="9">
    <source>
        <dbReference type="Proteomes" id="UP000000321"/>
    </source>
</evidence>
<keyword evidence="3" id="KW-1133">Transmembrane helix</keyword>
<keyword evidence="9" id="KW-1185">Reference proteome</keyword>
<evidence type="ECO:0000256" key="3">
    <source>
        <dbReference type="ARBA" id="ARBA00022989"/>
    </source>
</evidence>
<dbReference type="EMBL" id="AAPJ01000004">
    <property type="protein sequence ID" value="EAS49787.1"/>
    <property type="molecule type" value="Genomic_DNA"/>
</dbReference>
<feature type="region of interest" description="Disordered" evidence="5">
    <location>
        <begin position="1844"/>
        <end position="1863"/>
    </location>
</feature>
<evidence type="ECO:0000256" key="5">
    <source>
        <dbReference type="SAM" id="MobiDB-lite"/>
    </source>
</evidence>
<evidence type="ECO:0000313" key="8">
    <source>
        <dbReference type="EMBL" id="EAS49787.1"/>
    </source>
</evidence>
<accession>Q1YGZ2</accession>
<proteinExistence type="predicted"/>
<dbReference type="GO" id="GO:0009306">
    <property type="term" value="P:protein secretion"/>
    <property type="evidence" value="ECO:0007669"/>
    <property type="project" value="InterPro"/>
</dbReference>
<dbReference type="OrthoDB" id="7784409at2"/>
<dbReference type="Pfam" id="PF04357">
    <property type="entry name" value="TamB"/>
    <property type="match status" value="1"/>
</dbReference>
<dbReference type="PANTHER" id="PTHR36985:SF1">
    <property type="entry name" value="TRANSLOCATION AND ASSEMBLY MODULE SUBUNIT TAMB"/>
    <property type="match status" value="1"/>
</dbReference>
<dbReference type="BioCyc" id="AURANTIMONAS:SI859A1_00447-MONOMER"/>
<evidence type="ECO:0000256" key="6">
    <source>
        <dbReference type="SAM" id="SignalP"/>
    </source>
</evidence>
<keyword evidence="6" id="KW-0732">Signal</keyword>
<name>Q1YGZ2_AURMS</name>
<feature type="domain" description="Translocation and assembly module TamB C-terminal" evidence="7">
    <location>
        <begin position="1748"/>
        <end position="2091"/>
    </location>
</feature>
<dbReference type="InterPro" id="IPR007452">
    <property type="entry name" value="TamB_C"/>
</dbReference>